<feature type="region of interest" description="Disordered" evidence="8">
    <location>
        <begin position="100"/>
        <end position="135"/>
    </location>
</feature>
<evidence type="ECO:0000256" key="7">
    <source>
        <dbReference type="ARBA" id="ARBA00023303"/>
    </source>
</evidence>
<dbReference type="SUPFAM" id="SSF81324">
    <property type="entry name" value="Voltage-gated potassium channels"/>
    <property type="match status" value="1"/>
</dbReference>
<dbReference type="EMBL" id="WWNE01000005">
    <property type="protein sequence ID" value="NBG65557.1"/>
    <property type="molecule type" value="Genomic_DNA"/>
</dbReference>
<proteinExistence type="predicted"/>
<dbReference type="PANTHER" id="PTHR11003:SF291">
    <property type="entry name" value="IP11374P"/>
    <property type="match status" value="1"/>
</dbReference>
<feature type="domain" description="Potassium channel" evidence="10">
    <location>
        <begin position="22"/>
        <end position="90"/>
    </location>
</feature>
<dbReference type="Pfam" id="PF07885">
    <property type="entry name" value="Ion_trans_2"/>
    <property type="match status" value="1"/>
</dbReference>
<comment type="caution">
    <text evidence="11">The sequence shown here is derived from an EMBL/GenBank/DDBJ whole genome shotgun (WGS) entry which is preliminary data.</text>
</comment>
<dbReference type="GO" id="GO:0015271">
    <property type="term" value="F:outward rectifier potassium channel activity"/>
    <property type="evidence" value="ECO:0007669"/>
    <property type="project" value="TreeGrafter"/>
</dbReference>
<evidence type="ECO:0000256" key="5">
    <source>
        <dbReference type="ARBA" id="ARBA00023065"/>
    </source>
</evidence>
<evidence type="ECO:0000313" key="12">
    <source>
        <dbReference type="Proteomes" id="UP000470771"/>
    </source>
</evidence>
<dbReference type="AlphaFoldDB" id="A0A6N9NK64"/>
<comment type="subcellular location">
    <subcellularLocation>
        <location evidence="1">Membrane</location>
        <topology evidence="1">Multi-pass membrane protein</topology>
    </subcellularLocation>
</comment>
<keyword evidence="6 9" id="KW-0472">Membrane</keyword>
<keyword evidence="7 11" id="KW-0407">Ion channel</keyword>
<dbReference type="PRINTS" id="PR01463">
    <property type="entry name" value="EAGCHANLFMLY"/>
</dbReference>
<evidence type="ECO:0000256" key="4">
    <source>
        <dbReference type="ARBA" id="ARBA00022989"/>
    </source>
</evidence>
<dbReference type="RefSeq" id="WP_160632510.1">
    <property type="nucleotide sequence ID" value="NZ_WWNE01000005.1"/>
</dbReference>
<evidence type="ECO:0000256" key="8">
    <source>
        <dbReference type="SAM" id="MobiDB-lite"/>
    </source>
</evidence>
<dbReference type="GO" id="GO:0030322">
    <property type="term" value="P:stabilization of membrane potential"/>
    <property type="evidence" value="ECO:0007669"/>
    <property type="project" value="TreeGrafter"/>
</dbReference>
<gene>
    <name evidence="11" type="ORF">GQN54_05480</name>
</gene>
<dbReference type="GO" id="GO:0005886">
    <property type="term" value="C:plasma membrane"/>
    <property type="evidence" value="ECO:0007669"/>
    <property type="project" value="TreeGrafter"/>
</dbReference>
<evidence type="ECO:0000256" key="2">
    <source>
        <dbReference type="ARBA" id="ARBA00022448"/>
    </source>
</evidence>
<dbReference type="Proteomes" id="UP000470771">
    <property type="component" value="Unassembled WGS sequence"/>
</dbReference>
<evidence type="ECO:0000259" key="10">
    <source>
        <dbReference type="Pfam" id="PF07885"/>
    </source>
</evidence>
<dbReference type="InterPro" id="IPR003280">
    <property type="entry name" value="2pore_dom_K_chnl"/>
</dbReference>
<dbReference type="GO" id="GO:0022841">
    <property type="term" value="F:potassium ion leak channel activity"/>
    <property type="evidence" value="ECO:0007669"/>
    <property type="project" value="TreeGrafter"/>
</dbReference>
<feature type="compositionally biased region" description="Basic and acidic residues" evidence="8">
    <location>
        <begin position="115"/>
        <end position="135"/>
    </location>
</feature>
<keyword evidence="3 9" id="KW-0812">Transmembrane</keyword>
<keyword evidence="12" id="KW-1185">Reference proteome</keyword>
<dbReference type="PANTHER" id="PTHR11003">
    <property type="entry name" value="POTASSIUM CHANNEL, SUBFAMILY K"/>
    <property type="match status" value="1"/>
</dbReference>
<sequence length="135" mass="15935">MIFFRTLVSFLKNEDYRDLLITTFITLAIGSVVYHFLEGWDWIDSIYFSVITLTTVGYGDYSPQTAPGKVFTIFYIVIGIGIILSFINTVYNHYNNVKTDDKDRKRKRYKRRRSSSSEKYKDTDYTHTDTKIEHD</sequence>
<dbReference type="InterPro" id="IPR003938">
    <property type="entry name" value="K_chnl_volt-dep_EAG/ELK/ERG"/>
</dbReference>
<feature type="compositionally biased region" description="Basic residues" evidence="8">
    <location>
        <begin position="104"/>
        <end position="114"/>
    </location>
</feature>
<keyword evidence="2" id="KW-0813">Transport</keyword>
<protein>
    <submittedName>
        <fullName evidence="11">Two pore domain potassium channel family protein</fullName>
    </submittedName>
</protein>
<accession>A0A6N9NK64</accession>
<feature type="transmembrane region" description="Helical" evidence="9">
    <location>
        <begin position="73"/>
        <end position="91"/>
    </location>
</feature>
<evidence type="ECO:0000256" key="1">
    <source>
        <dbReference type="ARBA" id="ARBA00004141"/>
    </source>
</evidence>
<keyword evidence="5" id="KW-0406">Ion transport</keyword>
<evidence type="ECO:0000256" key="6">
    <source>
        <dbReference type="ARBA" id="ARBA00023136"/>
    </source>
</evidence>
<feature type="transmembrane region" description="Helical" evidence="9">
    <location>
        <begin position="20"/>
        <end position="37"/>
    </location>
</feature>
<dbReference type="InterPro" id="IPR013099">
    <property type="entry name" value="K_chnl_dom"/>
</dbReference>
<dbReference type="Gene3D" id="1.10.287.70">
    <property type="match status" value="1"/>
</dbReference>
<reference evidence="11 12" key="1">
    <citation type="submission" date="2019-12" db="EMBL/GenBank/DDBJ databases">
        <authorList>
            <person name="Zhao J."/>
        </authorList>
    </citation>
    <scope>NUCLEOTIDE SEQUENCE [LARGE SCALE GENOMIC DNA]</scope>
    <source>
        <strain evidence="11 12">S-15</strain>
    </source>
</reference>
<evidence type="ECO:0000256" key="9">
    <source>
        <dbReference type="SAM" id="Phobius"/>
    </source>
</evidence>
<name>A0A6N9NK64_9FLAO</name>
<keyword evidence="4 9" id="KW-1133">Transmembrane helix</keyword>
<organism evidence="11 12">
    <name type="scientific">Acidiluteibacter ferrifornacis</name>
    <dbReference type="NCBI Taxonomy" id="2692424"/>
    <lineage>
        <taxon>Bacteria</taxon>
        <taxon>Pseudomonadati</taxon>
        <taxon>Bacteroidota</taxon>
        <taxon>Flavobacteriia</taxon>
        <taxon>Flavobacteriales</taxon>
        <taxon>Cryomorphaceae</taxon>
        <taxon>Acidiluteibacter</taxon>
    </lineage>
</organism>
<evidence type="ECO:0000256" key="3">
    <source>
        <dbReference type="ARBA" id="ARBA00022692"/>
    </source>
</evidence>
<evidence type="ECO:0000313" key="11">
    <source>
        <dbReference type="EMBL" id="NBG65557.1"/>
    </source>
</evidence>